<evidence type="ECO:0000313" key="4">
    <source>
        <dbReference type="Proteomes" id="UP001596297"/>
    </source>
</evidence>
<feature type="compositionally biased region" description="Low complexity" evidence="1">
    <location>
        <begin position="226"/>
        <end position="240"/>
    </location>
</feature>
<reference evidence="4" key="1">
    <citation type="journal article" date="2019" name="Int. J. Syst. Evol. Microbiol.">
        <title>The Global Catalogue of Microorganisms (GCM) 10K type strain sequencing project: providing services to taxonomists for standard genome sequencing and annotation.</title>
        <authorList>
            <consortium name="The Broad Institute Genomics Platform"/>
            <consortium name="The Broad Institute Genome Sequencing Center for Infectious Disease"/>
            <person name="Wu L."/>
            <person name="Ma J."/>
        </authorList>
    </citation>
    <scope>NUCLEOTIDE SEQUENCE [LARGE SCALE GENOMIC DNA]</scope>
    <source>
        <strain evidence="4">CGMCC 1.15772</strain>
    </source>
</reference>
<accession>A0ABW1YHQ5</accession>
<dbReference type="Proteomes" id="UP001596297">
    <property type="component" value="Unassembled WGS sequence"/>
</dbReference>
<feature type="region of interest" description="Disordered" evidence="1">
    <location>
        <begin position="343"/>
        <end position="365"/>
    </location>
</feature>
<name>A0ABW1YHQ5_9DEIO</name>
<feature type="signal peptide" evidence="2">
    <location>
        <begin position="1"/>
        <end position="23"/>
    </location>
</feature>
<dbReference type="Gene3D" id="2.60.40.10">
    <property type="entry name" value="Immunoglobulins"/>
    <property type="match status" value="1"/>
</dbReference>
<feature type="region of interest" description="Disordered" evidence="1">
    <location>
        <begin position="202"/>
        <end position="279"/>
    </location>
</feature>
<dbReference type="RefSeq" id="WP_380083830.1">
    <property type="nucleotide sequence ID" value="NZ_JBHSWD010000002.1"/>
</dbReference>
<proteinExistence type="predicted"/>
<feature type="compositionally biased region" description="Polar residues" evidence="1">
    <location>
        <begin position="268"/>
        <end position="279"/>
    </location>
</feature>
<sequence length="386" mass="38329">MYKNLTILALALTAGAASAQAPAAGTPIRNQATVTFEYNDGTALQSGTSTSNVVTTTVTAVPSYTITPDTGAAALTNENIPAGSNSSFTYTVTNTGNTPLQITLTAAGTADQAPTGVTITENSGTANDGVVTLAPGASVPVTMTYTIPNNAEGGSRYGQNLVGTAQSDNNGDGTYETAAATDNDNENVTIVYTVSTPVIGSPTTNPGVVFPSDPANPGLTPDPANPGTSTGPGYTDPGTPGQVGGPTYVAPDGSSTKYPVADPETENPDVTSLTGSVTNAGPLDDILTIGPATDPDGSGPATVALINPATGQPFVTGDPVQDANGNPIPNVVAVVNPDNSVSFVNPGPDGVAGTDDDTGIPAGTSPAYQVQITYPDTETMTGPQPP</sequence>
<dbReference type="EMBL" id="JBHSWD010000002">
    <property type="protein sequence ID" value="MFC6592712.1"/>
    <property type="molecule type" value="Genomic_DNA"/>
</dbReference>
<gene>
    <name evidence="3" type="ORF">ACFP81_12380</name>
</gene>
<feature type="chain" id="PRO_5047343618" description="DUF11 domain-containing protein" evidence="2">
    <location>
        <begin position="24"/>
        <end position="386"/>
    </location>
</feature>
<evidence type="ECO:0000256" key="1">
    <source>
        <dbReference type="SAM" id="MobiDB-lite"/>
    </source>
</evidence>
<keyword evidence="4" id="KW-1185">Reference proteome</keyword>
<evidence type="ECO:0000256" key="2">
    <source>
        <dbReference type="SAM" id="SignalP"/>
    </source>
</evidence>
<dbReference type="InterPro" id="IPR013783">
    <property type="entry name" value="Ig-like_fold"/>
</dbReference>
<organism evidence="3 4">
    <name type="scientific">Deinococcus lacus</name>
    <dbReference type="NCBI Taxonomy" id="392561"/>
    <lineage>
        <taxon>Bacteria</taxon>
        <taxon>Thermotogati</taxon>
        <taxon>Deinococcota</taxon>
        <taxon>Deinococci</taxon>
        <taxon>Deinococcales</taxon>
        <taxon>Deinococcaceae</taxon>
        <taxon>Deinococcus</taxon>
    </lineage>
</organism>
<comment type="caution">
    <text evidence="3">The sequence shown here is derived from an EMBL/GenBank/DDBJ whole genome shotgun (WGS) entry which is preliminary data.</text>
</comment>
<protein>
    <recommendedName>
        <fullName evidence="5">DUF11 domain-containing protein</fullName>
    </recommendedName>
</protein>
<keyword evidence="2" id="KW-0732">Signal</keyword>
<evidence type="ECO:0000313" key="3">
    <source>
        <dbReference type="EMBL" id="MFC6592712.1"/>
    </source>
</evidence>
<evidence type="ECO:0008006" key="5">
    <source>
        <dbReference type="Google" id="ProtNLM"/>
    </source>
</evidence>